<evidence type="ECO:0000313" key="2">
    <source>
        <dbReference type="EMBL" id="RYQ99066.1"/>
    </source>
</evidence>
<sequence length="358" mass="40207">MKNLTSSHSTFSSPSSSSSSPSSLSTLSLEPTFCNPKSATSGCISAIFRRILCSRALPTHASRHIRHLHSMMASDKDEELKAKHKKKEGAFCEAGVVAKLMGLETTMEGSVSSSMECFLGELKKPMHHQGVDRSVKGSSSSSSFHGVPTTFHLHENEDFLVFSFGEKKKKKKKRNKSVCDMCDVSSINVGELEEEIVKRKKRNDNACLAKNKVANESSSEDSSPVSVFDFHRQLLQTDNADSLGVDLNWRRKLTPELENEKQHVLHSDSDILLLLEEEKLNLATENNKHKMKQRHNNDYEDVWGQICKLVEHDLFGSNQIEAERMRKQGEIENISADFESQIFCHLLNELIDQLVISS</sequence>
<evidence type="ECO:0000256" key="1">
    <source>
        <dbReference type="SAM" id="MobiDB-lite"/>
    </source>
</evidence>
<evidence type="ECO:0008006" key="4">
    <source>
        <dbReference type="Google" id="ProtNLM"/>
    </source>
</evidence>
<keyword evidence="3" id="KW-1185">Reference proteome</keyword>
<dbReference type="Gramene" id="arahy.Tifrunner.gnm2.ann2.Ah17g190300.1">
    <property type="protein sequence ID" value="arahy.Tifrunner.gnm2.ann2.Ah17g190300.1-CDS"/>
    <property type="gene ID" value="arahy.Tifrunner.gnm2.ann2.Ah17g190300"/>
</dbReference>
<organism evidence="2 3">
    <name type="scientific">Arachis hypogaea</name>
    <name type="common">Peanut</name>
    <dbReference type="NCBI Taxonomy" id="3818"/>
    <lineage>
        <taxon>Eukaryota</taxon>
        <taxon>Viridiplantae</taxon>
        <taxon>Streptophyta</taxon>
        <taxon>Embryophyta</taxon>
        <taxon>Tracheophyta</taxon>
        <taxon>Spermatophyta</taxon>
        <taxon>Magnoliopsida</taxon>
        <taxon>eudicotyledons</taxon>
        <taxon>Gunneridae</taxon>
        <taxon>Pentapetalae</taxon>
        <taxon>rosids</taxon>
        <taxon>fabids</taxon>
        <taxon>Fabales</taxon>
        <taxon>Fabaceae</taxon>
        <taxon>Papilionoideae</taxon>
        <taxon>50 kb inversion clade</taxon>
        <taxon>dalbergioids sensu lato</taxon>
        <taxon>Dalbergieae</taxon>
        <taxon>Pterocarpus clade</taxon>
        <taxon>Arachis</taxon>
    </lineage>
</organism>
<feature type="region of interest" description="Disordered" evidence="1">
    <location>
        <begin position="1"/>
        <end position="22"/>
    </location>
</feature>
<dbReference type="EMBL" id="SDMP01000017">
    <property type="protein sequence ID" value="RYQ99066.1"/>
    <property type="molecule type" value="Genomic_DNA"/>
</dbReference>
<protein>
    <recommendedName>
        <fullName evidence="4">DUF3741 domain-containing protein</fullName>
    </recommendedName>
</protein>
<dbReference type="OrthoDB" id="1924799at2759"/>
<comment type="caution">
    <text evidence="2">The sequence shown here is derived from an EMBL/GenBank/DDBJ whole genome shotgun (WGS) entry which is preliminary data.</text>
</comment>
<gene>
    <name evidence="2" type="ORF">Ahy_B07g086920</name>
</gene>
<accession>A0A444YAY5</accession>
<dbReference type="PANTHER" id="PTHR35499:SF3">
    <property type="entry name" value="DUF4378 DOMAIN PROTEIN"/>
    <property type="match status" value="1"/>
</dbReference>
<evidence type="ECO:0000313" key="3">
    <source>
        <dbReference type="Proteomes" id="UP000289738"/>
    </source>
</evidence>
<reference evidence="2 3" key="1">
    <citation type="submission" date="2019-01" db="EMBL/GenBank/DDBJ databases">
        <title>Sequencing of cultivated peanut Arachis hypogaea provides insights into genome evolution and oil improvement.</title>
        <authorList>
            <person name="Chen X."/>
        </authorList>
    </citation>
    <scope>NUCLEOTIDE SEQUENCE [LARGE SCALE GENOMIC DNA]</scope>
    <source>
        <strain evidence="3">cv. Fuhuasheng</strain>
        <tissue evidence="2">Leaves</tissue>
    </source>
</reference>
<dbReference type="PANTHER" id="PTHR35499">
    <property type="entry name" value="OS05G0128300 PROTEIN"/>
    <property type="match status" value="1"/>
</dbReference>
<proteinExistence type="predicted"/>
<name>A0A444YAY5_ARAHY</name>
<dbReference type="AlphaFoldDB" id="A0A444YAY5"/>
<dbReference type="Proteomes" id="UP000289738">
    <property type="component" value="Chromosome B07"/>
</dbReference>